<dbReference type="GO" id="GO:0031982">
    <property type="term" value="C:vesicle"/>
    <property type="evidence" value="ECO:0007669"/>
    <property type="project" value="TreeGrafter"/>
</dbReference>
<dbReference type="GO" id="GO:0005576">
    <property type="term" value="C:extracellular region"/>
    <property type="evidence" value="ECO:0007669"/>
    <property type="project" value="TreeGrafter"/>
</dbReference>
<evidence type="ECO:0000313" key="4">
    <source>
        <dbReference type="EMBL" id="CAA7406673.1"/>
    </source>
</evidence>
<dbReference type="InterPro" id="IPR008502">
    <property type="entry name" value="Prolamin-like"/>
</dbReference>
<dbReference type="OrthoDB" id="1887119at2759"/>
<name>A0A7I8L9H3_SPIIN</name>
<protein>
    <recommendedName>
        <fullName evidence="3">Prolamin-like domain-containing protein</fullName>
    </recommendedName>
</protein>
<evidence type="ECO:0000313" key="5">
    <source>
        <dbReference type="Proteomes" id="UP000663760"/>
    </source>
</evidence>
<sequence length="144" mass="14168">MMTGSKFVGVVALLLACTAATCTVSHAGRTSAPAPAPTTAAAAAQQLGLPGLPILPPIFGGGGATDPDLLQCVKSLLGAADCVTGLLGSLISGKIDLTAGCCDAIDGLSERCFSEIFAVPVFGSVFPGMVKSFCASPVPSPPFA</sequence>
<feature type="chain" id="PRO_5029825906" description="Prolamin-like domain-containing protein" evidence="2">
    <location>
        <begin position="28"/>
        <end position="144"/>
    </location>
</feature>
<evidence type="ECO:0000259" key="3">
    <source>
        <dbReference type="Pfam" id="PF05617"/>
    </source>
</evidence>
<dbReference type="GO" id="GO:0080155">
    <property type="term" value="P:regulation of double fertilization forming a zygote and endosperm"/>
    <property type="evidence" value="ECO:0007669"/>
    <property type="project" value="TreeGrafter"/>
</dbReference>
<dbReference type="Pfam" id="PF05617">
    <property type="entry name" value="Prolamin_like"/>
    <property type="match status" value="1"/>
</dbReference>
<evidence type="ECO:0000256" key="1">
    <source>
        <dbReference type="ARBA" id="ARBA00022729"/>
    </source>
</evidence>
<accession>A0A7I8L9H3</accession>
<feature type="domain" description="Prolamin-like" evidence="3">
    <location>
        <begin position="71"/>
        <end position="134"/>
    </location>
</feature>
<dbReference type="GO" id="GO:0009567">
    <property type="term" value="P:double fertilization forming a zygote and endosperm"/>
    <property type="evidence" value="ECO:0007669"/>
    <property type="project" value="TreeGrafter"/>
</dbReference>
<dbReference type="PANTHER" id="PTHR31181">
    <property type="entry name" value="EGG CELL-SECRETED PROTEIN 1.4"/>
    <property type="match status" value="1"/>
</dbReference>
<dbReference type="EMBL" id="LR746276">
    <property type="protein sequence ID" value="CAA7406673.1"/>
    <property type="molecule type" value="Genomic_DNA"/>
</dbReference>
<keyword evidence="1 2" id="KW-0732">Signal</keyword>
<dbReference type="PANTHER" id="PTHR31181:SF51">
    <property type="entry name" value="EGG CELL-SECRETED PROTEIN 1.4"/>
    <property type="match status" value="1"/>
</dbReference>
<dbReference type="PROSITE" id="PS51257">
    <property type="entry name" value="PROKAR_LIPOPROTEIN"/>
    <property type="match status" value="1"/>
</dbReference>
<dbReference type="AlphaFoldDB" id="A0A7I8L9H3"/>
<feature type="signal peptide" evidence="2">
    <location>
        <begin position="1"/>
        <end position="27"/>
    </location>
</feature>
<reference evidence="4" key="1">
    <citation type="submission" date="2020-02" db="EMBL/GenBank/DDBJ databases">
        <authorList>
            <person name="Scholz U."/>
            <person name="Mascher M."/>
            <person name="Fiebig A."/>
        </authorList>
    </citation>
    <scope>NUCLEOTIDE SEQUENCE</scope>
</reference>
<keyword evidence="5" id="KW-1185">Reference proteome</keyword>
<proteinExistence type="predicted"/>
<evidence type="ECO:0000256" key="2">
    <source>
        <dbReference type="SAM" id="SignalP"/>
    </source>
</evidence>
<dbReference type="GO" id="GO:2000008">
    <property type="term" value="P:regulation of protein localization to cell surface"/>
    <property type="evidence" value="ECO:0007669"/>
    <property type="project" value="TreeGrafter"/>
</dbReference>
<dbReference type="Proteomes" id="UP000663760">
    <property type="component" value="Chromosome 13"/>
</dbReference>
<organism evidence="4 5">
    <name type="scientific">Spirodela intermedia</name>
    <name type="common">Intermediate duckweed</name>
    <dbReference type="NCBI Taxonomy" id="51605"/>
    <lineage>
        <taxon>Eukaryota</taxon>
        <taxon>Viridiplantae</taxon>
        <taxon>Streptophyta</taxon>
        <taxon>Embryophyta</taxon>
        <taxon>Tracheophyta</taxon>
        <taxon>Spermatophyta</taxon>
        <taxon>Magnoliopsida</taxon>
        <taxon>Liliopsida</taxon>
        <taxon>Araceae</taxon>
        <taxon>Lemnoideae</taxon>
        <taxon>Spirodela</taxon>
    </lineage>
</organism>
<gene>
    <name evidence="4" type="ORF">SI8410_13017351</name>
</gene>